<protein>
    <recommendedName>
        <fullName evidence="2">HTH luxR-type domain-containing protein</fullName>
    </recommendedName>
</protein>
<reference evidence="1" key="1">
    <citation type="journal article" date="2015" name="Nature">
        <title>Complex archaea that bridge the gap between prokaryotes and eukaryotes.</title>
        <authorList>
            <person name="Spang A."/>
            <person name="Saw J.H."/>
            <person name="Jorgensen S.L."/>
            <person name="Zaremba-Niedzwiedzka K."/>
            <person name="Martijn J."/>
            <person name="Lind A.E."/>
            <person name="van Eijk R."/>
            <person name="Schleper C."/>
            <person name="Guy L."/>
            <person name="Ettema T.J."/>
        </authorList>
    </citation>
    <scope>NUCLEOTIDE SEQUENCE</scope>
</reference>
<sequence>NGLAKLAEWEVAEIKYLLAKGIPQAKLARLFDVSRSVVNEVAAAWQSVRGKPRATARELRQALIDGNRLLWELPLPE</sequence>
<evidence type="ECO:0008006" key="2">
    <source>
        <dbReference type="Google" id="ProtNLM"/>
    </source>
</evidence>
<feature type="non-terminal residue" evidence="1">
    <location>
        <position position="1"/>
    </location>
</feature>
<proteinExistence type="predicted"/>
<gene>
    <name evidence="1" type="ORF">LCGC14_2658470</name>
</gene>
<accession>A0A0F9AF29</accession>
<comment type="caution">
    <text evidence="1">The sequence shown here is derived from an EMBL/GenBank/DDBJ whole genome shotgun (WGS) entry which is preliminary data.</text>
</comment>
<dbReference type="AlphaFoldDB" id="A0A0F9AF29"/>
<name>A0A0F9AF29_9ZZZZ</name>
<organism evidence="1">
    <name type="scientific">marine sediment metagenome</name>
    <dbReference type="NCBI Taxonomy" id="412755"/>
    <lineage>
        <taxon>unclassified sequences</taxon>
        <taxon>metagenomes</taxon>
        <taxon>ecological metagenomes</taxon>
    </lineage>
</organism>
<dbReference type="EMBL" id="LAZR01046297">
    <property type="protein sequence ID" value="KKK96865.1"/>
    <property type="molecule type" value="Genomic_DNA"/>
</dbReference>
<evidence type="ECO:0000313" key="1">
    <source>
        <dbReference type="EMBL" id="KKK96865.1"/>
    </source>
</evidence>